<proteinExistence type="inferred from homology"/>
<dbReference type="Proteomes" id="UP000076038">
    <property type="component" value="Chromosome"/>
</dbReference>
<dbReference type="PANTHER" id="PTHR42760">
    <property type="entry name" value="SHORT-CHAIN DEHYDROGENASES/REDUCTASES FAMILY MEMBER"/>
    <property type="match status" value="1"/>
</dbReference>
<protein>
    <submittedName>
        <fullName evidence="3">Glucose 1-dehydrogenase 2</fullName>
        <ecNumber evidence="3">1.1.1.47</ecNumber>
    </submittedName>
</protein>
<dbReference type="Pfam" id="PF13561">
    <property type="entry name" value="adh_short_C2"/>
    <property type="match status" value="1"/>
</dbReference>
<keyword evidence="2 3" id="KW-0560">Oxidoreductase</keyword>
<evidence type="ECO:0000313" key="4">
    <source>
        <dbReference type="Proteomes" id="UP000076038"/>
    </source>
</evidence>
<dbReference type="FunFam" id="3.40.50.720:FF:000173">
    <property type="entry name" value="3-oxoacyl-[acyl-carrier protein] reductase"/>
    <property type="match status" value="1"/>
</dbReference>
<dbReference type="PATRIC" id="fig|1653479.3.peg.3292"/>
<dbReference type="GO" id="GO:0030497">
    <property type="term" value="P:fatty acid elongation"/>
    <property type="evidence" value="ECO:0007669"/>
    <property type="project" value="TreeGrafter"/>
</dbReference>
<evidence type="ECO:0000313" key="3">
    <source>
        <dbReference type="EMBL" id="AMY24538.1"/>
    </source>
</evidence>
<dbReference type="PROSITE" id="PS00061">
    <property type="entry name" value="ADH_SHORT"/>
    <property type="match status" value="1"/>
</dbReference>
<dbReference type="EC" id="1.1.1.47" evidence="3"/>
<dbReference type="EMBL" id="CP015220">
    <property type="protein sequence ID" value="AMY24538.1"/>
    <property type="molecule type" value="Genomic_DNA"/>
</dbReference>
<dbReference type="PRINTS" id="PR00081">
    <property type="entry name" value="GDHRDH"/>
</dbReference>
<reference evidence="3 4" key="1">
    <citation type="journal article" date="2016" name="Genome Announc.">
        <title>Complete Genome and Plasmid Sequences for Rhodococcus fascians D188 and Draft Sequences for Rhodococcus Isolates PBTS 1 and PBTS 2.</title>
        <authorList>
            <person name="Stamler R.A."/>
            <person name="Vereecke D."/>
            <person name="Zhang Y."/>
            <person name="Schilkey F."/>
            <person name="Devitt N."/>
            <person name="Randall J.J."/>
        </authorList>
    </citation>
    <scope>NUCLEOTIDE SEQUENCE [LARGE SCALE GENOMIC DNA]</scope>
    <source>
        <strain evidence="3 4">PBTS2</strain>
    </source>
</reference>
<evidence type="ECO:0000256" key="2">
    <source>
        <dbReference type="ARBA" id="ARBA00023002"/>
    </source>
</evidence>
<dbReference type="SUPFAM" id="SSF51735">
    <property type="entry name" value="NAD(P)-binding Rossmann-fold domains"/>
    <property type="match status" value="1"/>
</dbReference>
<keyword evidence="4" id="KW-1185">Reference proteome</keyword>
<dbReference type="GO" id="GO:0047936">
    <property type="term" value="F:glucose 1-dehydrogenase [NAD(P)+] activity"/>
    <property type="evidence" value="ECO:0007669"/>
    <property type="project" value="UniProtKB-EC"/>
</dbReference>
<dbReference type="Gene3D" id="3.40.50.720">
    <property type="entry name" value="NAD(P)-binding Rossmann-like Domain"/>
    <property type="match status" value="1"/>
</dbReference>
<evidence type="ECO:0000256" key="1">
    <source>
        <dbReference type="ARBA" id="ARBA00006484"/>
    </source>
</evidence>
<dbReference type="CDD" id="cd05233">
    <property type="entry name" value="SDR_c"/>
    <property type="match status" value="1"/>
</dbReference>
<sequence>MNAPLTIVTGGSRGIGAAVSRRLVADGHDVVIAYRSDSAAADAVVNELSSADRTVVAIRADTTDERSVIDLFAAAAEIGTVTGLVNNAGSARAVGILANNDIETIRADLDVNLLGVLTCCKYAIHAMADHGGAIVNISSAAATIGSPGMYVHYAAAKAAVDTLTVGLSKELAAQNIRVNAVAPGVIETEFHKDRERPRKMASSIPLGRPGVPDEIAGAVSWLLSEDARYATGTVVRVAGGM</sequence>
<accession>A0A143QP56</accession>
<dbReference type="AlphaFoldDB" id="A0A143QP56"/>
<dbReference type="InterPro" id="IPR020904">
    <property type="entry name" value="Sc_DH/Rdtase_CS"/>
</dbReference>
<name>A0A143QP56_RHOFA</name>
<gene>
    <name evidence="3" type="primary">ycdF</name>
    <name evidence="3" type="ORF">A3Q41_03247</name>
</gene>
<dbReference type="KEGG" id="rhs:A3Q41_03247"/>
<dbReference type="RefSeq" id="WP_048319771.1">
    <property type="nucleotide sequence ID" value="NZ_CP015220.1"/>
</dbReference>
<dbReference type="PANTHER" id="PTHR42760:SF40">
    <property type="entry name" value="3-OXOACYL-[ACYL-CARRIER-PROTEIN] REDUCTASE, CHLOROPLASTIC"/>
    <property type="match status" value="1"/>
</dbReference>
<comment type="similarity">
    <text evidence="1">Belongs to the short-chain dehydrogenases/reductases (SDR) family.</text>
</comment>
<dbReference type="InterPro" id="IPR036291">
    <property type="entry name" value="NAD(P)-bd_dom_sf"/>
</dbReference>
<reference evidence="4" key="2">
    <citation type="submission" date="2016-04" db="EMBL/GenBank/DDBJ databases">
        <title>Complete Genome and Plasmid Sequences for Rhodococcus fascians D188 and Draft Sequences for Rhodococcus spp. Isolates PBTS 1 and PBTS 2.</title>
        <authorList>
            <person name="Stamer R."/>
            <person name="Vereecke D."/>
            <person name="Zhang Y."/>
            <person name="Schilkey F."/>
            <person name="Devitt N."/>
            <person name="Randall J."/>
        </authorList>
    </citation>
    <scope>NUCLEOTIDE SEQUENCE [LARGE SCALE GENOMIC DNA]</scope>
    <source>
        <strain evidence="4">PBTS2</strain>
    </source>
</reference>
<dbReference type="InterPro" id="IPR002347">
    <property type="entry name" value="SDR_fam"/>
</dbReference>
<organism evidence="3 4">
    <name type="scientific">Rhodococcoides fascians</name>
    <name type="common">Rhodococcus fascians</name>
    <dbReference type="NCBI Taxonomy" id="1828"/>
    <lineage>
        <taxon>Bacteria</taxon>
        <taxon>Bacillati</taxon>
        <taxon>Actinomycetota</taxon>
        <taxon>Actinomycetes</taxon>
        <taxon>Mycobacteriales</taxon>
        <taxon>Nocardiaceae</taxon>
        <taxon>Rhodococcoides</taxon>
    </lineage>
</organism>
<dbReference type="PRINTS" id="PR00080">
    <property type="entry name" value="SDRFAMILY"/>
</dbReference>
<dbReference type="OrthoDB" id="20590at2"/>